<dbReference type="EMBL" id="SNYN01000001">
    <property type="protein sequence ID" value="TDQ55024.1"/>
    <property type="molecule type" value="Genomic_DNA"/>
</dbReference>
<evidence type="ECO:0000313" key="3">
    <source>
        <dbReference type="Proteomes" id="UP000295281"/>
    </source>
</evidence>
<dbReference type="Proteomes" id="UP000295281">
    <property type="component" value="Unassembled WGS sequence"/>
</dbReference>
<name>A0A4R6V457_9ACTN</name>
<keyword evidence="1" id="KW-1133">Transmembrane helix</keyword>
<evidence type="ECO:0000256" key="1">
    <source>
        <dbReference type="SAM" id="Phobius"/>
    </source>
</evidence>
<gene>
    <name evidence="2" type="ORF">EV190_101345</name>
</gene>
<comment type="caution">
    <text evidence="2">The sequence shown here is derived from an EMBL/GenBank/DDBJ whole genome shotgun (WGS) entry which is preliminary data.</text>
</comment>
<protein>
    <submittedName>
        <fullName evidence="2">ABC-2 type transport system permease protein</fullName>
    </submittedName>
</protein>
<keyword evidence="1" id="KW-0812">Transmembrane</keyword>
<reference evidence="2 3" key="1">
    <citation type="submission" date="2019-03" db="EMBL/GenBank/DDBJ databases">
        <title>Genomic Encyclopedia of Type Strains, Phase IV (KMG-IV): sequencing the most valuable type-strain genomes for metagenomic binning, comparative biology and taxonomic classification.</title>
        <authorList>
            <person name="Goeker M."/>
        </authorList>
    </citation>
    <scope>NUCLEOTIDE SEQUENCE [LARGE SCALE GENOMIC DNA]</scope>
    <source>
        <strain evidence="2 3">DSM 46770</strain>
    </source>
</reference>
<keyword evidence="1" id="KW-0472">Membrane</keyword>
<accession>A0A4R6V457</accession>
<feature type="transmembrane region" description="Helical" evidence="1">
    <location>
        <begin position="36"/>
        <end position="57"/>
    </location>
</feature>
<sequence length="274" mass="28317">MTRETADAPYPPAPSTGRALARAAAMEWTKLSSVRSTWWCLGLGLFGMAAFALLMGYSAADRIAEDPAVASGFSYSQLTSQGVFYLVQFVVLTLAALAATNEYADRGVTSTLLAVPRRGLVLAARTAVTAGFAFAAGVAATTLGIGVLWLLIGAHAPLDTEYAARTVLGAGVCMALFAVVFVGIGTAVRGTAGTIGVGFLLLLGLPLVLQLSQVQWLNDLAAVMPGFAGVEFYASGDVGFYTAPHDGAVNLFVVLGWAAAAQLSAYAELRARDA</sequence>
<feature type="transmembrane region" description="Helical" evidence="1">
    <location>
        <begin position="190"/>
        <end position="209"/>
    </location>
</feature>
<feature type="transmembrane region" description="Helical" evidence="1">
    <location>
        <begin position="120"/>
        <end position="150"/>
    </location>
</feature>
<dbReference type="AlphaFoldDB" id="A0A4R6V457"/>
<feature type="transmembrane region" description="Helical" evidence="1">
    <location>
        <begin position="162"/>
        <end position="184"/>
    </location>
</feature>
<feature type="transmembrane region" description="Helical" evidence="1">
    <location>
        <begin position="247"/>
        <end position="267"/>
    </location>
</feature>
<evidence type="ECO:0000313" key="2">
    <source>
        <dbReference type="EMBL" id="TDQ55024.1"/>
    </source>
</evidence>
<feature type="transmembrane region" description="Helical" evidence="1">
    <location>
        <begin position="78"/>
        <end position="100"/>
    </location>
</feature>
<organism evidence="2 3">
    <name type="scientific">Actinorugispora endophytica</name>
    <dbReference type="NCBI Taxonomy" id="1605990"/>
    <lineage>
        <taxon>Bacteria</taxon>
        <taxon>Bacillati</taxon>
        <taxon>Actinomycetota</taxon>
        <taxon>Actinomycetes</taxon>
        <taxon>Streptosporangiales</taxon>
        <taxon>Nocardiopsidaceae</taxon>
        <taxon>Actinorugispora</taxon>
    </lineage>
</organism>
<dbReference type="RefSeq" id="WP_243742267.1">
    <property type="nucleotide sequence ID" value="NZ_SNYN01000001.1"/>
</dbReference>
<keyword evidence="3" id="KW-1185">Reference proteome</keyword>
<proteinExistence type="predicted"/>